<dbReference type="InterPro" id="IPR003231">
    <property type="entry name" value="ACP"/>
</dbReference>
<sequence>MGLDTVELLINMEKRFNISIPDQEAGQIYTVQDFVNCIYAKISMHPEKAMDIREVERIVIHIVSESSGIPVSEIKLTHSITDDLGLD</sequence>
<evidence type="ECO:0000313" key="4">
    <source>
        <dbReference type="EMBL" id="AYB32702.1"/>
    </source>
</evidence>
<dbReference type="PROSITE" id="PS50075">
    <property type="entry name" value="CARRIER"/>
    <property type="match status" value="1"/>
</dbReference>
<dbReference type="GO" id="GO:0000035">
    <property type="term" value="F:acyl binding"/>
    <property type="evidence" value="ECO:0007669"/>
    <property type="project" value="TreeGrafter"/>
</dbReference>
<keyword evidence="1" id="KW-0596">Phosphopantetheine</keyword>
<dbReference type="AlphaFoldDB" id="A0A385SPD4"/>
<reference evidence="5" key="1">
    <citation type="submission" date="2018-09" db="EMBL/GenBank/DDBJ databases">
        <title>Chryseolinea sp. KIS68-18 isolated from soil.</title>
        <authorList>
            <person name="Weon H.-Y."/>
            <person name="Kwon S.-W."/>
            <person name="Lee S.A."/>
        </authorList>
    </citation>
    <scope>NUCLEOTIDE SEQUENCE [LARGE SCALE GENOMIC DNA]</scope>
    <source>
        <strain evidence="5">KIS68-18</strain>
    </source>
</reference>
<dbReference type="Gene3D" id="1.10.1200.10">
    <property type="entry name" value="ACP-like"/>
    <property type="match status" value="2"/>
</dbReference>
<dbReference type="OrthoDB" id="9804551at2"/>
<keyword evidence="5" id="KW-1185">Reference proteome</keyword>
<feature type="domain" description="Carrier" evidence="3">
    <location>
        <begin position="50"/>
        <end position="87"/>
    </location>
</feature>
<gene>
    <name evidence="4" type="ORF">D4L85_19915</name>
</gene>
<evidence type="ECO:0000259" key="3">
    <source>
        <dbReference type="PROSITE" id="PS50075"/>
    </source>
</evidence>
<proteinExistence type="predicted"/>
<dbReference type="PANTHER" id="PTHR20863">
    <property type="entry name" value="ACYL CARRIER PROTEIN"/>
    <property type="match status" value="1"/>
</dbReference>
<dbReference type="InterPro" id="IPR009081">
    <property type="entry name" value="PP-bd_ACP"/>
</dbReference>
<dbReference type="GO" id="GO:0000036">
    <property type="term" value="F:acyl carrier activity"/>
    <property type="evidence" value="ECO:0007669"/>
    <property type="project" value="TreeGrafter"/>
</dbReference>
<dbReference type="RefSeq" id="WP_119755952.1">
    <property type="nucleotide sequence ID" value="NZ_CP032382.1"/>
</dbReference>
<dbReference type="KEGG" id="chk:D4L85_19915"/>
<protein>
    <recommendedName>
        <fullName evidence="3">Carrier domain-containing protein</fullName>
    </recommendedName>
</protein>
<dbReference type="InterPro" id="IPR036736">
    <property type="entry name" value="ACP-like_sf"/>
</dbReference>
<organism evidence="4 5">
    <name type="scientific">Chryseolinea soli</name>
    <dbReference type="NCBI Taxonomy" id="2321403"/>
    <lineage>
        <taxon>Bacteria</taxon>
        <taxon>Pseudomonadati</taxon>
        <taxon>Bacteroidota</taxon>
        <taxon>Cytophagia</taxon>
        <taxon>Cytophagales</taxon>
        <taxon>Fulvivirgaceae</taxon>
        <taxon>Chryseolinea</taxon>
    </lineage>
</organism>
<name>A0A385SPD4_9BACT</name>
<dbReference type="PANTHER" id="PTHR20863:SF76">
    <property type="entry name" value="CARRIER DOMAIN-CONTAINING PROTEIN"/>
    <property type="match status" value="1"/>
</dbReference>
<dbReference type="EMBL" id="CP032382">
    <property type="protein sequence ID" value="AYB32702.1"/>
    <property type="molecule type" value="Genomic_DNA"/>
</dbReference>
<evidence type="ECO:0000313" key="5">
    <source>
        <dbReference type="Proteomes" id="UP000266183"/>
    </source>
</evidence>
<dbReference type="Proteomes" id="UP000266183">
    <property type="component" value="Chromosome"/>
</dbReference>
<evidence type="ECO:0000256" key="2">
    <source>
        <dbReference type="ARBA" id="ARBA00022553"/>
    </source>
</evidence>
<accession>A0A385SPD4</accession>
<dbReference type="SUPFAM" id="SSF47336">
    <property type="entry name" value="ACP-like"/>
    <property type="match status" value="2"/>
</dbReference>
<keyword evidence="2" id="KW-0597">Phosphoprotein</keyword>
<evidence type="ECO:0000256" key="1">
    <source>
        <dbReference type="ARBA" id="ARBA00022450"/>
    </source>
</evidence>